<sequence length="43" mass="5100">MHCCIFVYRLVSPFCTQVFHWPADSCIFVCKHLDGTVDRFIYT</sequence>
<accession>D5AAT6</accession>
<dbReference type="EMBL" id="BT123329">
    <property type="protein sequence ID" value="ADE76655.1"/>
    <property type="molecule type" value="mRNA"/>
</dbReference>
<evidence type="ECO:0000313" key="1">
    <source>
        <dbReference type="EMBL" id="ADE76655.1"/>
    </source>
</evidence>
<dbReference type="AlphaFoldDB" id="D5AAT6"/>
<name>D5AAT6_PICSI</name>
<protein>
    <submittedName>
        <fullName evidence="1">Uncharacterized protein</fullName>
    </submittedName>
</protein>
<organism evidence="1">
    <name type="scientific">Picea sitchensis</name>
    <name type="common">Sitka spruce</name>
    <name type="synonym">Pinus sitchensis</name>
    <dbReference type="NCBI Taxonomy" id="3332"/>
    <lineage>
        <taxon>Eukaryota</taxon>
        <taxon>Viridiplantae</taxon>
        <taxon>Streptophyta</taxon>
        <taxon>Embryophyta</taxon>
        <taxon>Tracheophyta</taxon>
        <taxon>Spermatophyta</taxon>
        <taxon>Pinopsida</taxon>
        <taxon>Pinidae</taxon>
        <taxon>Conifers I</taxon>
        <taxon>Pinales</taxon>
        <taxon>Pinaceae</taxon>
        <taxon>Picea</taxon>
    </lineage>
</organism>
<proteinExistence type="evidence at transcript level"/>
<reference evidence="1" key="1">
    <citation type="submission" date="2010-04" db="EMBL/GenBank/DDBJ databases">
        <authorList>
            <person name="Reid K.E."/>
            <person name="Liao N."/>
            <person name="Chan S."/>
            <person name="Docking R."/>
            <person name="Taylor G."/>
            <person name="Moore R."/>
            <person name="Mayo M."/>
            <person name="Munro S."/>
            <person name="King J."/>
            <person name="Yanchuk A."/>
            <person name="Holt R."/>
            <person name="Jones S."/>
            <person name="Marra M."/>
            <person name="Ritland C.E."/>
            <person name="Ritland K."/>
            <person name="Bohlmann J."/>
        </authorList>
    </citation>
    <scope>NUCLEOTIDE SEQUENCE</scope>
    <source>
        <tissue evidence="1">Bud</tissue>
    </source>
</reference>